<dbReference type="Proteomes" id="UP000176648">
    <property type="component" value="Unassembled WGS sequence"/>
</dbReference>
<dbReference type="Gene3D" id="3.20.20.70">
    <property type="entry name" value="Aldolase class I"/>
    <property type="match status" value="1"/>
</dbReference>
<dbReference type="PANTHER" id="PTHR43375:SF1">
    <property type="entry name" value="OROTIDINE 5'-PHOSPHATE DECARBOXYLASE"/>
    <property type="match status" value="1"/>
</dbReference>
<evidence type="ECO:0000259" key="8">
    <source>
        <dbReference type="SMART" id="SM00934"/>
    </source>
</evidence>
<dbReference type="PANTHER" id="PTHR43375">
    <property type="entry name" value="OROTIDINE 5'-PHOSPHATE DECARBOXYLASE"/>
    <property type="match status" value="1"/>
</dbReference>
<evidence type="ECO:0000256" key="2">
    <source>
        <dbReference type="ARBA" id="ARBA00008847"/>
    </source>
</evidence>
<reference evidence="9 10" key="1">
    <citation type="journal article" date="2016" name="Nat. Commun.">
        <title>Thousands of microbial genomes shed light on interconnected biogeochemical processes in an aquifer system.</title>
        <authorList>
            <person name="Anantharaman K."/>
            <person name="Brown C.T."/>
            <person name="Hug L.A."/>
            <person name="Sharon I."/>
            <person name="Castelle C.J."/>
            <person name="Probst A.J."/>
            <person name="Thomas B.C."/>
            <person name="Singh A."/>
            <person name="Wilkins M.J."/>
            <person name="Karaoz U."/>
            <person name="Brodie E.L."/>
            <person name="Williams K.H."/>
            <person name="Hubbard S.S."/>
            <person name="Banfield J.F."/>
        </authorList>
    </citation>
    <scope>NUCLEOTIDE SEQUENCE [LARGE SCALE GENOMIC DNA]</scope>
</reference>
<evidence type="ECO:0000256" key="6">
    <source>
        <dbReference type="ARBA" id="ARBA00049157"/>
    </source>
</evidence>
<dbReference type="SUPFAM" id="SSF51366">
    <property type="entry name" value="Ribulose-phoshate binding barrel"/>
    <property type="match status" value="1"/>
</dbReference>
<dbReference type="STRING" id="1798644.A2122_00030"/>
<keyword evidence="4" id="KW-0665">Pyrimidine biosynthesis</keyword>
<evidence type="ECO:0000313" key="9">
    <source>
        <dbReference type="EMBL" id="OGY96970.1"/>
    </source>
</evidence>
<name>A0A1G2C8J7_9BACT</name>
<dbReference type="Pfam" id="PF00215">
    <property type="entry name" value="OMPdecase"/>
    <property type="match status" value="1"/>
</dbReference>
<dbReference type="InterPro" id="IPR013785">
    <property type="entry name" value="Aldolase_TIM"/>
</dbReference>
<keyword evidence="5" id="KW-0456">Lyase</keyword>
<evidence type="ECO:0000313" key="10">
    <source>
        <dbReference type="Proteomes" id="UP000176648"/>
    </source>
</evidence>
<evidence type="ECO:0000256" key="1">
    <source>
        <dbReference type="ARBA" id="ARBA00004861"/>
    </source>
</evidence>
<sequence length="296" mass="32992">MRNFRELLKAQWEKGNFVCVGLDSEYEKIPDVVRHNDITTAITHFNRDIVEATKDIVCAYKANFAFYAAHVTQGLSALKDTMDWIRDLAPNVPMILDIKVDIENTNNGYAKMAFDSLEVDAITVNPYLGGKALHPFFNRKGKGVIVLCKTSNSGAGEFQDLLIAMDDPSRVGAEHAYFGQKIPLYQYVAYHARGEWNANGNCGVVMGATCPPKELKRVREIVGDIPILFTGVGFQQKDIPLEEQVKRVVENGKNSLGQGMIVNSSRGIIFASKGADFAEAARRETIKLRDLINQYR</sequence>
<evidence type="ECO:0000256" key="5">
    <source>
        <dbReference type="ARBA" id="ARBA00023239"/>
    </source>
</evidence>
<organism evidence="9 10">
    <name type="scientific">Candidatus Liptonbacteria bacterium GWB1_49_6</name>
    <dbReference type="NCBI Taxonomy" id="1798644"/>
    <lineage>
        <taxon>Bacteria</taxon>
        <taxon>Candidatus Liptoniibacteriota</taxon>
    </lineage>
</organism>
<accession>A0A1G2C8J7</accession>
<dbReference type="EC" id="4.1.1.23" evidence="7"/>
<dbReference type="CDD" id="cd04725">
    <property type="entry name" value="OMP_decarboxylase_like"/>
    <property type="match status" value="1"/>
</dbReference>
<dbReference type="EMBL" id="MHKU01000015">
    <property type="protein sequence ID" value="OGY96970.1"/>
    <property type="molecule type" value="Genomic_DNA"/>
</dbReference>
<keyword evidence="3" id="KW-0210">Decarboxylase</keyword>
<dbReference type="GO" id="GO:0044205">
    <property type="term" value="P:'de novo' UMP biosynthetic process"/>
    <property type="evidence" value="ECO:0007669"/>
    <property type="project" value="UniProtKB-UniPathway"/>
</dbReference>
<dbReference type="InterPro" id="IPR011060">
    <property type="entry name" value="RibuloseP-bd_barrel"/>
</dbReference>
<comment type="caution">
    <text evidence="9">The sequence shown here is derived from an EMBL/GenBank/DDBJ whole genome shotgun (WGS) entry which is preliminary data.</text>
</comment>
<feature type="domain" description="Orotidine 5'-phosphate decarboxylase" evidence="8">
    <location>
        <begin position="17"/>
        <end position="281"/>
    </location>
</feature>
<evidence type="ECO:0000256" key="4">
    <source>
        <dbReference type="ARBA" id="ARBA00022975"/>
    </source>
</evidence>
<proteinExistence type="inferred from homology"/>
<protein>
    <recommendedName>
        <fullName evidence="7">Orotidine-5'-phosphate decarboxylase</fullName>
        <ecNumber evidence="7">4.1.1.23</ecNumber>
    </recommendedName>
</protein>
<dbReference type="GO" id="GO:0006207">
    <property type="term" value="P:'de novo' pyrimidine nucleobase biosynthetic process"/>
    <property type="evidence" value="ECO:0007669"/>
    <property type="project" value="InterPro"/>
</dbReference>
<dbReference type="NCBIfam" id="TIGR02127">
    <property type="entry name" value="pyrF_sub2"/>
    <property type="match status" value="1"/>
</dbReference>
<comment type="similarity">
    <text evidence="2">Belongs to the OMP decarboxylase family. Type 2 subfamily.</text>
</comment>
<comment type="catalytic activity">
    <reaction evidence="6">
        <text>orotidine 5'-phosphate + H(+) = UMP + CO2</text>
        <dbReference type="Rhea" id="RHEA:11596"/>
        <dbReference type="ChEBI" id="CHEBI:15378"/>
        <dbReference type="ChEBI" id="CHEBI:16526"/>
        <dbReference type="ChEBI" id="CHEBI:57538"/>
        <dbReference type="ChEBI" id="CHEBI:57865"/>
        <dbReference type="EC" id="4.1.1.23"/>
    </reaction>
</comment>
<gene>
    <name evidence="9" type="ORF">A2122_00030</name>
</gene>
<dbReference type="AlphaFoldDB" id="A0A1G2C8J7"/>
<evidence type="ECO:0000256" key="7">
    <source>
        <dbReference type="NCBIfam" id="TIGR02127"/>
    </source>
</evidence>
<dbReference type="InterPro" id="IPR001754">
    <property type="entry name" value="OMPdeCOase_dom"/>
</dbReference>
<dbReference type="InterPro" id="IPR011995">
    <property type="entry name" value="OMPdecase_type-2"/>
</dbReference>
<evidence type="ECO:0000256" key="3">
    <source>
        <dbReference type="ARBA" id="ARBA00022793"/>
    </source>
</evidence>
<dbReference type="GO" id="GO:0004590">
    <property type="term" value="F:orotidine-5'-phosphate decarboxylase activity"/>
    <property type="evidence" value="ECO:0007669"/>
    <property type="project" value="UniProtKB-UniRule"/>
</dbReference>
<dbReference type="UniPathway" id="UPA00070">
    <property type="reaction ID" value="UER00120"/>
</dbReference>
<comment type="pathway">
    <text evidence="1">Pyrimidine metabolism; UMP biosynthesis via de novo pathway; UMP from orotate: step 2/2.</text>
</comment>
<dbReference type="SMART" id="SM00934">
    <property type="entry name" value="OMPdecase"/>
    <property type="match status" value="1"/>
</dbReference>